<dbReference type="PANTHER" id="PTHR19211">
    <property type="entry name" value="ATP-BINDING TRANSPORT PROTEIN-RELATED"/>
    <property type="match status" value="1"/>
</dbReference>
<organism evidence="5">
    <name type="scientific">Encephalitozoon cuniculi</name>
    <name type="common">Microsporidian parasite</name>
    <dbReference type="NCBI Taxonomy" id="6035"/>
    <lineage>
        <taxon>Eukaryota</taxon>
        <taxon>Fungi</taxon>
        <taxon>Fungi incertae sedis</taxon>
        <taxon>Microsporidia</taxon>
        <taxon>Unikaryonidae</taxon>
        <taxon>Encephalitozoon</taxon>
    </lineage>
</organism>
<accession>M1KJH8</accession>
<dbReference type="VEuPathDB" id="MicrosporidiaDB:ECU05_1190"/>
<proteinExistence type="predicted"/>
<protein>
    <submittedName>
        <fullName evidence="5">ABC transporter superfamily protein</fullName>
    </submittedName>
</protein>
<keyword evidence="1" id="KW-0677">Repeat</keyword>
<reference evidence="5" key="1">
    <citation type="journal article" date="2013" name="Eukaryot. Cell">
        <title>Extremely Reduced Levels of Heterozygosity in the Vertebrate Pathogen Encephalitozoon cuniculi.</title>
        <authorList>
            <person name="Selman M."/>
            <person name="Sak B."/>
            <person name="Kvac M."/>
            <person name="Farinelli L."/>
            <person name="Weiss L.M."/>
            <person name="Corradi N."/>
        </authorList>
    </citation>
    <scope>NUCLEOTIDE SEQUENCE</scope>
</reference>
<dbReference type="PROSITE" id="PS50893">
    <property type="entry name" value="ABC_TRANSPORTER_2"/>
    <property type="match status" value="2"/>
</dbReference>
<dbReference type="EMBL" id="KC513607">
    <property type="protein sequence ID" value="AGE95371.1"/>
    <property type="molecule type" value="Genomic_DNA"/>
</dbReference>
<dbReference type="InterPro" id="IPR027417">
    <property type="entry name" value="P-loop_NTPase"/>
</dbReference>
<evidence type="ECO:0000256" key="2">
    <source>
        <dbReference type="ARBA" id="ARBA00022741"/>
    </source>
</evidence>
<dbReference type="GO" id="GO:0016887">
    <property type="term" value="F:ATP hydrolysis activity"/>
    <property type="evidence" value="ECO:0007669"/>
    <property type="project" value="InterPro"/>
</dbReference>
<dbReference type="Gene3D" id="3.40.50.300">
    <property type="entry name" value="P-loop containing nucleotide triphosphate hydrolases"/>
    <property type="match status" value="3"/>
</dbReference>
<dbReference type="Pfam" id="PF12848">
    <property type="entry name" value="ABC_tran_Xtn"/>
    <property type="match status" value="1"/>
</dbReference>
<evidence type="ECO:0000313" key="5">
    <source>
        <dbReference type="EMBL" id="AGE95371.1"/>
    </source>
</evidence>
<dbReference type="SUPFAM" id="SSF52540">
    <property type="entry name" value="P-loop containing nucleoside triphosphate hydrolases"/>
    <property type="match status" value="2"/>
</dbReference>
<dbReference type="SMART" id="SM00382">
    <property type="entry name" value="AAA"/>
    <property type="match status" value="2"/>
</dbReference>
<dbReference type="InterPro" id="IPR003593">
    <property type="entry name" value="AAA+_ATPase"/>
</dbReference>
<dbReference type="InterPro" id="IPR050611">
    <property type="entry name" value="ABCF"/>
</dbReference>
<dbReference type="VEuPathDB" id="MicrosporidiaDB:AEWR_051190"/>
<evidence type="ECO:0000256" key="3">
    <source>
        <dbReference type="ARBA" id="ARBA00022840"/>
    </source>
</evidence>
<dbReference type="CDD" id="cd03221">
    <property type="entry name" value="ABCF_EF-3"/>
    <property type="match status" value="2"/>
</dbReference>
<feature type="domain" description="ABC transporter" evidence="4">
    <location>
        <begin position="89"/>
        <end position="285"/>
    </location>
</feature>
<dbReference type="VEuPathDB" id="MicrosporidiaDB:AEWD_051190"/>
<dbReference type="PANTHER" id="PTHR19211:SF117">
    <property type="entry name" value="ATP-BINDING CASSETTE SUB-FAMILY F MEMBER 3"/>
    <property type="match status" value="1"/>
</dbReference>
<gene>
    <name evidence="5" type="ORF">ECU05_1190</name>
</gene>
<keyword evidence="2" id="KW-0547">Nucleotide-binding</keyword>
<dbReference type="VEuPathDB" id="MicrosporidiaDB:M970_051190"/>
<feature type="domain" description="ABC transporter" evidence="4">
    <location>
        <begin position="351"/>
        <end position="554"/>
    </location>
</feature>
<dbReference type="FunFam" id="3.40.50.300:FF:000011">
    <property type="entry name" value="Putative ABC transporter ATP-binding component"/>
    <property type="match status" value="1"/>
</dbReference>
<dbReference type="AlphaFoldDB" id="M1KJH8"/>
<dbReference type="InterPro" id="IPR032781">
    <property type="entry name" value="ABC_tran_Xtn"/>
</dbReference>
<dbReference type="VEuPathDB" id="MicrosporidiaDB:AEWQ_051190"/>
<name>M1KJH8_ENCCN</name>
<sequence length="554" mass="61689">MSSKISSLKHKYLRKLERFPFESKEEATRVGVGGCTVGYTRGLVPLETPFSMRSVGGRKEIVVPDAPIQEEYLSSSSSGEDTDSEGFEGDLHLVIDLFVKGKEIIREAPLTIVRGRKYGLVGRNGIGKTTLLKAIRKRRFGIPRGMRIYMIKQDLIVDETVEDFAGAEAGRILNGLGFTKDMAVKNMRDLSGGWRMRAHLAKAINADPDLLLLDEPTNYLDINALSWLEGKIKELKTVIIVSHDRNFLNNTTEMILHLNDLKIDVYRGNYESFVKQRKEKTASARREYESQLLVREHMQSFIDRFRYNAKRASLVQSKIKMLAKMPTLVAPKQDPVIKFTFSSTPAQGALIEFVNVVFSYGCGKVLGGLSMKINSDSRIVVVGANGQGKSTFLKLLAGKLEATEGSIIRAPSLRVGYFAQHHIDHLRVNENVLDFMMKSYTQEEARRALASFGLSVDNQCIGTLSGGQKSRLGFAIINGLSPNLLVLDEPTNHLDMESIDALAEALGRFNGAVVCVSHDLSFISSAFREIYICEDGSIRRFYGDILEYKKGLGV</sequence>
<dbReference type="InterPro" id="IPR003439">
    <property type="entry name" value="ABC_transporter-like_ATP-bd"/>
</dbReference>
<keyword evidence="3" id="KW-0067">ATP-binding</keyword>
<dbReference type="Pfam" id="PF00005">
    <property type="entry name" value="ABC_tran"/>
    <property type="match status" value="2"/>
</dbReference>
<dbReference type="GO" id="GO:0005524">
    <property type="term" value="F:ATP binding"/>
    <property type="evidence" value="ECO:0007669"/>
    <property type="project" value="UniProtKB-KW"/>
</dbReference>
<evidence type="ECO:0000256" key="1">
    <source>
        <dbReference type="ARBA" id="ARBA00022737"/>
    </source>
</evidence>
<evidence type="ECO:0000259" key="4">
    <source>
        <dbReference type="PROSITE" id="PS50893"/>
    </source>
</evidence>